<dbReference type="InterPro" id="IPR055170">
    <property type="entry name" value="GFO_IDH_MocA-like_dom"/>
</dbReference>
<dbReference type="GO" id="GO:0000166">
    <property type="term" value="F:nucleotide binding"/>
    <property type="evidence" value="ECO:0007669"/>
    <property type="project" value="InterPro"/>
</dbReference>
<sequence length="451" mass="49387">MTSHQPIRTALIGLGIAGSGFHTPLILSLPELFVLCFVVDVDTSPHRPGSANDASFAAKFGANTKFTSNYNSVLADQGIELIVIATPTNTHFEFAKAALGAGKHVLLDKPVTTTHNEAKILGQLAEERGRIIYAFQNRRWDSDFLTVQRLIREGILGDITDFESHYDRYRDYLKGTWKEQAVPGGGQFYSLGPHLIDQALHCFGRPTSVTGFIQNIRGTGDLSVDDDFTVILHYARTDKRPTVLTAILRGHLLSLRKNQLRYSIRGSHGTFSKYGIDPQEEQLKQHGAAAFALSDFAIESPDIWGTLETISTPPSSSASSTSGDDNGSESSAQTGNNHSSGSIVSIPIESERGRYQDLYMNLFATIRTNATPAIQWSEAELTMLITELAIQSSKEGRTVQVPPADAVPLLKETSMDSSSTRKATTSPRRLGWSLFRSSVHRKGDTESTRMA</sequence>
<organism evidence="6 7">
    <name type="scientific">Serendipita vermifera MAFF 305830</name>
    <dbReference type="NCBI Taxonomy" id="933852"/>
    <lineage>
        <taxon>Eukaryota</taxon>
        <taxon>Fungi</taxon>
        <taxon>Dikarya</taxon>
        <taxon>Basidiomycota</taxon>
        <taxon>Agaricomycotina</taxon>
        <taxon>Agaricomycetes</taxon>
        <taxon>Sebacinales</taxon>
        <taxon>Serendipitaceae</taxon>
        <taxon>Serendipita</taxon>
    </lineage>
</organism>
<dbReference type="HOGENOM" id="CLU_023194_19_0_1"/>
<proteinExistence type="inferred from homology"/>
<dbReference type="EMBL" id="KN824277">
    <property type="protein sequence ID" value="KIM34420.1"/>
    <property type="molecule type" value="Genomic_DNA"/>
</dbReference>
<evidence type="ECO:0000313" key="7">
    <source>
        <dbReference type="Proteomes" id="UP000054097"/>
    </source>
</evidence>
<dbReference type="PANTHER" id="PTHR43708">
    <property type="entry name" value="CONSERVED EXPRESSED OXIDOREDUCTASE (EUROFUNG)"/>
    <property type="match status" value="1"/>
</dbReference>
<keyword evidence="7" id="KW-1185">Reference proteome</keyword>
<keyword evidence="2" id="KW-0560">Oxidoreductase</keyword>
<protein>
    <recommendedName>
        <fullName evidence="8">Gfo/Idh/MocA-like oxidoreductase N-terminal domain-containing protein</fullName>
    </recommendedName>
</protein>
<evidence type="ECO:0000256" key="1">
    <source>
        <dbReference type="ARBA" id="ARBA00010928"/>
    </source>
</evidence>
<dbReference type="InterPro" id="IPR036291">
    <property type="entry name" value="NAD(P)-bd_dom_sf"/>
</dbReference>
<dbReference type="Gene3D" id="3.40.50.720">
    <property type="entry name" value="NAD(P)-binding Rossmann-like Domain"/>
    <property type="match status" value="1"/>
</dbReference>
<feature type="compositionally biased region" description="Low complexity" evidence="3">
    <location>
        <begin position="311"/>
        <end position="325"/>
    </location>
</feature>
<comment type="similarity">
    <text evidence="1">Belongs to the Gfo/Idh/MocA family.</text>
</comment>
<gene>
    <name evidence="6" type="ORF">M408DRAFT_325826</name>
</gene>
<dbReference type="STRING" id="933852.A0A0C3BC63"/>
<evidence type="ECO:0000259" key="4">
    <source>
        <dbReference type="Pfam" id="PF01408"/>
    </source>
</evidence>
<dbReference type="Pfam" id="PF22725">
    <property type="entry name" value="GFO_IDH_MocA_C3"/>
    <property type="match status" value="1"/>
</dbReference>
<dbReference type="Proteomes" id="UP000054097">
    <property type="component" value="Unassembled WGS sequence"/>
</dbReference>
<dbReference type="SUPFAM" id="SSF51735">
    <property type="entry name" value="NAD(P)-binding Rossmann-fold domains"/>
    <property type="match status" value="1"/>
</dbReference>
<dbReference type="InterPro" id="IPR000683">
    <property type="entry name" value="Gfo/Idh/MocA-like_OxRdtase_N"/>
</dbReference>
<dbReference type="InterPro" id="IPR051317">
    <property type="entry name" value="Gfo/Idh/MocA_oxidoreduct"/>
</dbReference>
<evidence type="ECO:0008006" key="8">
    <source>
        <dbReference type="Google" id="ProtNLM"/>
    </source>
</evidence>
<feature type="domain" description="GFO/IDH/MocA-like oxidoreductase" evidence="5">
    <location>
        <begin position="144"/>
        <end position="271"/>
    </location>
</feature>
<name>A0A0C3BC63_SERVB</name>
<reference evidence="6 7" key="1">
    <citation type="submission" date="2014-04" db="EMBL/GenBank/DDBJ databases">
        <authorList>
            <consortium name="DOE Joint Genome Institute"/>
            <person name="Kuo A."/>
            <person name="Zuccaro A."/>
            <person name="Kohler A."/>
            <person name="Nagy L.G."/>
            <person name="Floudas D."/>
            <person name="Copeland A."/>
            <person name="Barry K.W."/>
            <person name="Cichocki N."/>
            <person name="Veneault-Fourrey C."/>
            <person name="LaButti K."/>
            <person name="Lindquist E.A."/>
            <person name="Lipzen A."/>
            <person name="Lundell T."/>
            <person name="Morin E."/>
            <person name="Murat C."/>
            <person name="Sun H."/>
            <person name="Tunlid A."/>
            <person name="Henrissat B."/>
            <person name="Grigoriev I.V."/>
            <person name="Hibbett D.S."/>
            <person name="Martin F."/>
            <person name="Nordberg H.P."/>
            <person name="Cantor M.N."/>
            <person name="Hua S.X."/>
        </authorList>
    </citation>
    <scope>NUCLEOTIDE SEQUENCE [LARGE SCALE GENOMIC DNA]</scope>
    <source>
        <strain evidence="6 7">MAFF 305830</strain>
    </source>
</reference>
<reference evidence="7" key="2">
    <citation type="submission" date="2015-01" db="EMBL/GenBank/DDBJ databases">
        <title>Evolutionary Origins and Diversification of the Mycorrhizal Mutualists.</title>
        <authorList>
            <consortium name="DOE Joint Genome Institute"/>
            <consortium name="Mycorrhizal Genomics Consortium"/>
            <person name="Kohler A."/>
            <person name="Kuo A."/>
            <person name="Nagy L.G."/>
            <person name="Floudas D."/>
            <person name="Copeland A."/>
            <person name="Barry K.W."/>
            <person name="Cichocki N."/>
            <person name="Veneault-Fourrey C."/>
            <person name="LaButti K."/>
            <person name="Lindquist E.A."/>
            <person name="Lipzen A."/>
            <person name="Lundell T."/>
            <person name="Morin E."/>
            <person name="Murat C."/>
            <person name="Riley R."/>
            <person name="Ohm R."/>
            <person name="Sun H."/>
            <person name="Tunlid A."/>
            <person name="Henrissat B."/>
            <person name="Grigoriev I.V."/>
            <person name="Hibbett D.S."/>
            <person name="Martin F."/>
        </authorList>
    </citation>
    <scope>NUCLEOTIDE SEQUENCE [LARGE SCALE GENOMIC DNA]</scope>
    <source>
        <strain evidence="7">MAFF 305830</strain>
    </source>
</reference>
<dbReference type="OrthoDB" id="446809at2759"/>
<accession>A0A0C3BC63</accession>
<dbReference type="AlphaFoldDB" id="A0A0C3BC63"/>
<dbReference type="PANTHER" id="PTHR43708:SF5">
    <property type="entry name" value="CONSERVED EXPRESSED OXIDOREDUCTASE (EUROFUNG)-RELATED"/>
    <property type="match status" value="1"/>
</dbReference>
<dbReference type="GO" id="GO:0016491">
    <property type="term" value="F:oxidoreductase activity"/>
    <property type="evidence" value="ECO:0007669"/>
    <property type="project" value="UniProtKB-KW"/>
</dbReference>
<evidence type="ECO:0000256" key="3">
    <source>
        <dbReference type="SAM" id="MobiDB-lite"/>
    </source>
</evidence>
<feature type="domain" description="Gfo/Idh/MocA-like oxidoreductase N-terminal" evidence="4">
    <location>
        <begin position="7"/>
        <end position="133"/>
    </location>
</feature>
<evidence type="ECO:0000313" key="6">
    <source>
        <dbReference type="EMBL" id="KIM34420.1"/>
    </source>
</evidence>
<feature type="region of interest" description="Disordered" evidence="3">
    <location>
        <begin position="308"/>
        <end position="344"/>
    </location>
</feature>
<dbReference type="Pfam" id="PF01408">
    <property type="entry name" value="GFO_IDH_MocA"/>
    <property type="match status" value="1"/>
</dbReference>
<feature type="compositionally biased region" description="Polar residues" evidence="3">
    <location>
        <begin position="329"/>
        <end position="343"/>
    </location>
</feature>
<dbReference type="Gene3D" id="3.30.360.10">
    <property type="entry name" value="Dihydrodipicolinate Reductase, domain 2"/>
    <property type="match status" value="1"/>
</dbReference>
<evidence type="ECO:0000259" key="5">
    <source>
        <dbReference type="Pfam" id="PF22725"/>
    </source>
</evidence>
<evidence type="ECO:0000256" key="2">
    <source>
        <dbReference type="ARBA" id="ARBA00023002"/>
    </source>
</evidence>